<dbReference type="Proteomes" id="UP000664044">
    <property type="component" value="Unassembled WGS sequence"/>
</dbReference>
<dbReference type="PANTHER" id="PTHR21240">
    <property type="entry name" value="2-AMINO-3-CARBOXYLMUCONATE-6-SEMIALDEHYDE DECARBOXYLASE"/>
    <property type="match status" value="1"/>
</dbReference>
<comment type="caution">
    <text evidence="3">The sequence shown here is derived from an EMBL/GenBank/DDBJ whole genome shotgun (WGS) entry which is preliminary data.</text>
</comment>
<organism evidence="3 4">
    <name type="scientific">Flagellimonas aurea</name>
    <dbReference type="NCBI Taxonomy" id="2915619"/>
    <lineage>
        <taxon>Bacteria</taxon>
        <taxon>Pseudomonadati</taxon>
        <taxon>Bacteroidota</taxon>
        <taxon>Flavobacteriia</taxon>
        <taxon>Flavobacteriales</taxon>
        <taxon>Flavobacteriaceae</taxon>
        <taxon>Flagellimonas</taxon>
    </lineage>
</organism>
<dbReference type="PANTHER" id="PTHR21240:SF28">
    <property type="entry name" value="ISO-OROTATE DECARBOXYLASE (EUROFUNG)"/>
    <property type="match status" value="1"/>
</dbReference>
<dbReference type="EMBL" id="JAFLNL010000004">
    <property type="protein sequence ID" value="MBO0354169.1"/>
    <property type="molecule type" value="Genomic_DNA"/>
</dbReference>
<gene>
    <name evidence="3" type="ORF">J0656_09080</name>
</gene>
<dbReference type="InterPro" id="IPR032465">
    <property type="entry name" value="ACMSD"/>
</dbReference>
<dbReference type="SUPFAM" id="SSF51556">
    <property type="entry name" value="Metallo-dependent hydrolases"/>
    <property type="match status" value="1"/>
</dbReference>
<sequence>MKVSVKNNLFLAVCICFLGCSPSTNKKSESSEQKAYQGPIIDMHLHALEENELSPEPMAMCTPLSTIVQHFDPQNDFGDVFWGKAANPDCENPYWSPVTYEEYVERLSNQVEKYKITAITSGSLPATKKLMGHFPDQFIRGIQFRINRDNIPVDSLQSLVETEGLKVLGEISNQYGGIAPNDPKMFPYYALAEEMDVPVLLHMGSGLPGTPLFLNPEYQVAHSNPLLLEEVLKSYPKMRISIAHYGEPFIDELIAMMYHYPQIYVDLGGIQWCYPREYFYQSHLKKLVDAGFGKRIMFGSDMIIWPELIEESIAIINDADFLTYEQKADIFYNNAARFLRLPKD</sequence>
<dbReference type="InterPro" id="IPR032466">
    <property type="entry name" value="Metal_Hydrolase"/>
</dbReference>
<reference evidence="3 4" key="1">
    <citation type="submission" date="2021-03" db="EMBL/GenBank/DDBJ databases">
        <title>Muricauda lutimaris sp. nov. and Muricauda ruestringensis sp. nov, two marine members of the Flavobacteriaceae isolated from deep sea sediments of Western Pacific.</title>
        <authorList>
            <person name="Zhao S."/>
            <person name="Liu R."/>
        </authorList>
    </citation>
    <scope>NUCLEOTIDE SEQUENCE [LARGE SCALE GENOMIC DNA]</scope>
    <source>
        <strain evidence="3 4">BC31-1-A7</strain>
    </source>
</reference>
<protein>
    <submittedName>
        <fullName evidence="3">Amidohydrolase family protein</fullName>
    </submittedName>
</protein>
<evidence type="ECO:0000256" key="1">
    <source>
        <dbReference type="ARBA" id="ARBA00023239"/>
    </source>
</evidence>
<dbReference type="RefSeq" id="WP_207033031.1">
    <property type="nucleotide sequence ID" value="NZ_JAFLNL010000004.1"/>
</dbReference>
<proteinExistence type="predicted"/>
<feature type="domain" description="Amidohydrolase-related" evidence="2">
    <location>
        <begin position="41"/>
        <end position="341"/>
    </location>
</feature>
<evidence type="ECO:0000259" key="2">
    <source>
        <dbReference type="Pfam" id="PF04909"/>
    </source>
</evidence>
<dbReference type="InterPro" id="IPR006680">
    <property type="entry name" value="Amidohydro-rel"/>
</dbReference>
<evidence type="ECO:0000313" key="4">
    <source>
        <dbReference type="Proteomes" id="UP000664044"/>
    </source>
</evidence>
<dbReference type="Pfam" id="PF04909">
    <property type="entry name" value="Amidohydro_2"/>
    <property type="match status" value="1"/>
</dbReference>
<name>A0ABS3G423_9FLAO</name>
<dbReference type="Gene3D" id="3.20.20.140">
    <property type="entry name" value="Metal-dependent hydrolases"/>
    <property type="match status" value="1"/>
</dbReference>
<keyword evidence="4" id="KW-1185">Reference proteome</keyword>
<accession>A0ABS3G423</accession>
<evidence type="ECO:0000313" key="3">
    <source>
        <dbReference type="EMBL" id="MBO0354169.1"/>
    </source>
</evidence>
<keyword evidence="1" id="KW-0456">Lyase</keyword>